<dbReference type="EnsemblMetazoa" id="CJA26294.1">
    <property type="protein sequence ID" value="CJA26294.1"/>
    <property type="gene ID" value="WBGene00181866"/>
</dbReference>
<accession>A0A8R1IE87</accession>
<reference evidence="3" key="2">
    <citation type="submission" date="2022-06" db="UniProtKB">
        <authorList>
            <consortium name="EnsemblMetazoa"/>
        </authorList>
    </citation>
    <scope>IDENTIFICATION</scope>
    <source>
        <strain evidence="3">DF5081</strain>
    </source>
</reference>
<evidence type="ECO:0000259" key="2">
    <source>
        <dbReference type="SMART" id="SM00093"/>
    </source>
</evidence>
<dbReference type="PANTHER" id="PTHR11461:SF352">
    <property type="entry name" value="SERPIN DOMAIN-CONTAINING PROTEIN"/>
    <property type="match status" value="1"/>
</dbReference>
<dbReference type="Proteomes" id="UP000005237">
    <property type="component" value="Unassembled WGS sequence"/>
</dbReference>
<dbReference type="InterPro" id="IPR042185">
    <property type="entry name" value="Serpin_sf_2"/>
</dbReference>
<dbReference type="GO" id="GO:0004867">
    <property type="term" value="F:serine-type endopeptidase inhibitor activity"/>
    <property type="evidence" value="ECO:0007669"/>
    <property type="project" value="InterPro"/>
</dbReference>
<feature type="domain" description="Serpin" evidence="2">
    <location>
        <begin position="17"/>
        <end position="366"/>
    </location>
</feature>
<protein>
    <submittedName>
        <fullName evidence="3">SERPIN domain-containing protein</fullName>
    </submittedName>
</protein>
<keyword evidence="4" id="KW-1185">Reference proteome</keyword>
<dbReference type="InterPro" id="IPR023796">
    <property type="entry name" value="Serpin_dom"/>
</dbReference>
<dbReference type="SUPFAM" id="SSF56574">
    <property type="entry name" value="Serpins"/>
    <property type="match status" value="1"/>
</dbReference>
<dbReference type="GO" id="GO:0005615">
    <property type="term" value="C:extracellular space"/>
    <property type="evidence" value="ECO:0007669"/>
    <property type="project" value="InterPro"/>
</dbReference>
<evidence type="ECO:0000256" key="1">
    <source>
        <dbReference type="RuleBase" id="RU000411"/>
    </source>
</evidence>
<dbReference type="InterPro" id="IPR036186">
    <property type="entry name" value="Serpin_sf"/>
</dbReference>
<dbReference type="AlphaFoldDB" id="A0A8R1IE87"/>
<evidence type="ECO:0000313" key="4">
    <source>
        <dbReference type="Proteomes" id="UP000005237"/>
    </source>
</evidence>
<dbReference type="InterPro" id="IPR042178">
    <property type="entry name" value="Serpin_sf_1"/>
</dbReference>
<dbReference type="SMART" id="SM00093">
    <property type="entry name" value="SERPIN"/>
    <property type="match status" value="1"/>
</dbReference>
<proteinExistence type="inferred from homology"/>
<evidence type="ECO:0000313" key="3">
    <source>
        <dbReference type="EnsemblMetazoa" id="CJA26294.1"/>
    </source>
</evidence>
<dbReference type="Pfam" id="PF00079">
    <property type="entry name" value="Serpin"/>
    <property type="match status" value="1"/>
</dbReference>
<dbReference type="Gene3D" id="2.30.39.10">
    <property type="entry name" value="Alpha-1-antitrypsin, domain 1"/>
    <property type="match status" value="1"/>
</dbReference>
<dbReference type="InterPro" id="IPR000215">
    <property type="entry name" value="Serpin_fam"/>
</dbReference>
<reference evidence="4" key="1">
    <citation type="submission" date="2010-08" db="EMBL/GenBank/DDBJ databases">
        <authorList>
            <consortium name="Caenorhabditis japonica Sequencing Consortium"/>
            <person name="Wilson R.K."/>
        </authorList>
    </citation>
    <scope>NUCLEOTIDE SEQUENCE [LARGE SCALE GENOMIC DNA]</scope>
    <source>
        <strain evidence="4">DF5081</strain>
    </source>
</reference>
<dbReference type="PANTHER" id="PTHR11461">
    <property type="entry name" value="SERINE PROTEASE INHIBITOR, SERPIN"/>
    <property type="match status" value="1"/>
</dbReference>
<sequence>MPGERLSQSDCQTSFGLNLLSTLEPPRTSHVFSPLSISLGLALVHAGARGATKEQLGRVLLGDVEETDLEEHFGKVIREVKRRGDVETSIANRVFANKSYPINGSYLQKVQTAYQASAETLNFSEAEEAAQKINTFVEHSTSGKINKLVSPDSLKDAFALLVNAVYFKADWLDKFEKNSTLDRDFYEADGKARQIPFLNELETHRDYTENDTFQVLSLPYTDPDFTFVIFLPKRKFGLDAALKSLDASTFNNLLSDLTNSYLNVHIPKLRIETEISLRESLEKVGITEMFAESADLSEIASGGLRISSVVHKSIIEVDEDGTTAAASTALKVKLEMMIMAEPTEFNADHPFFFGVLFRNQPIFLGTHY</sequence>
<name>A0A8R1IE87_CAEJA</name>
<dbReference type="Gene3D" id="3.30.497.10">
    <property type="entry name" value="Antithrombin, subunit I, domain 2"/>
    <property type="match status" value="1"/>
</dbReference>
<comment type="similarity">
    <text evidence="1">Belongs to the serpin family.</text>
</comment>
<organism evidence="3 4">
    <name type="scientific">Caenorhabditis japonica</name>
    <dbReference type="NCBI Taxonomy" id="281687"/>
    <lineage>
        <taxon>Eukaryota</taxon>
        <taxon>Metazoa</taxon>
        <taxon>Ecdysozoa</taxon>
        <taxon>Nematoda</taxon>
        <taxon>Chromadorea</taxon>
        <taxon>Rhabditida</taxon>
        <taxon>Rhabditina</taxon>
        <taxon>Rhabditomorpha</taxon>
        <taxon>Rhabditoidea</taxon>
        <taxon>Rhabditidae</taxon>
        <taxon>Peloderinae</taxon>
        <taxon>Caenorhabditis</taxon>
    </lineage>
</organism>